<sequence length="298" mass="31882">MTMRTNKYDERDKVAEQPTPETPEPLEEEARRESAVADAGRDEHEGPGPVYSPSDAYTAGYPDGTARDAEDRTHPQDTTPEPGGDAETDATADADGTSRFREPYEQAGDDVLTSPQTGGGHTAEGDRLVADGRADGRADDFTEPGTRPGPSDDDATGAYDAYSDDADRDPETDGTGHTRNGVTAVDTVTSEDATTPATAGAAVDGPVNYPATTAASGTASFLDETLDSRWREVKTGFVDDPRQSVEQADALVEEALSALTTRRQALLDQWKDNERGDTEALRLALHEYHALLAHLTRK</sequence>
<evidence type="ECO:0000313" key="2">
    <source>
        <dbReference type="EMBL" id="MBD3142991.1"/>
    </source>
</evidence>
<accession>A0ABR8KY91</accession>
<reference evidence="2 3" key="1">
    <citation type="submission" date="2020-09" db="EMBL/GenBank/DDBJ databases">
        <title>Actinomycete isolated from the Camponotus japonicus Mayr.</title>
        <authorList>
            <person name="Gong X."/>
        </authorList>
    </citation>
    <scope>NUCLEOTIDE SEQUENCE [LARGE SCALE GENOMIC DNA]</scope>
    <source>
        <strain evidence="2 3">2C-HV3</strain>
    </source>
</reference>
<dbReference type="EMBL" id="JACXRZ010000004">
    <property type="protein sequence ID" value="MBD3142991.1"/>
    <property type="molecule type" value="Genomic_DNA"/>
</dbReference>
<feature type="compositionally biased region" description="Polar residues" evidence="1">
    <location>
        <begin position="177"/>
        <end position="197"/>
    </location>
</feature>
<name>A0ABR8KY91_9ACTN</name>
<comment type="caution">
    <text evidence="2">The sequence shown here is derived from an EMBL/GenBank/DDBJ whole genome shotgun (WGS) entry which is preliminary data.</text>
</comment>
<organism evidence="2 3">
    <name type="scientific">Microbispora bryophytorum subsp. camponoti</name>
    <dbReference type="NCBI Taxonomy" id="1677852"/>
    <lineage>
        <taxon>Bacteria</taxon>
        <taxon>Bacillati</taxon>
        <taxon>Actinomycetota</taxon>
        <taxon>Actinomycetes</taxon>
        <taxon>Streptosporangiales</taxon>
        <taxon>Streptosporangiaceae</taxon>
        <taxon>Microbispora</taxon>
    </lineage>
</organism>
<feature type="region of interest" description="Disordered" evidence="1">
    <location>
        <begin position="1"/>
        <end position="208"/>
    </location>
</feature>
<feature type="compositionally biased region" description="Basic and acidic residues" evidence="1">
    <location>
        <begin position="123"/>
        <end position="140"/>
    </location>
</feature>
<feature type="compositionally biased region" description="Basic and acidic residues" evidence="1">
    <location>
        <begin position="1"/>
        <end position="15"/>
    </location>
</feature>
<feature type="compositionally biased region" description="Basic and acidic residues" evidence="1">
    <location>
        <begin position="28"/>
        <end position="46"/>
    </location>
</feature>
<dbReference type="RefSeq" id="WP_191050717.1">
    <property type="nucleotide sequence ID" value="NZ_JACXRZ010000004.1"/>
</dbReference>
<feature type="compositionally biased region" description="Basic and acidic residues" evidence="1">
    <location>
        <begin position="65"/>
        <end position="75"/>
    </location>
</feature>
<proteinExistence type="predicted"/>
<gene>
    <name evidence="2" type="ORF">IEQ31_07305</name>
</gene>
<evidence type="ECO:0000256" key="1">
    <source>
        <dbReference type="SAM" id="MobiDB-lite"/>
    </source>
</evidence>
<keyword evidence="3" id="KW-1185">Reference proteome</keyword>
<protein>
    <submittedName>
        <fullName evidence="2">Uncharacterized protein</fullName>
    </submittedName>
</protein>
<evidence type="ECO:0000313" key="3">
    <source>
        <dbReference type="Proteomes" id="UP000653231"/>
    </source>
</evidence>
<dbReference type="Proteomes" id="UP000653231">
    <property type="component" value="Unassembled WGS sequence"/>
</dbReference>